<dbReference type="PANTHER" id="PTHR42801">
    <property type="entry name" value="THIOREDOXIN-DEPENDENT PEROXIDE REDUCTASE"/>
    <property type="match status" value="1"/>
</dbReference>
<evidence type="ECO:0000313" key="15">
    <source>
        <dbReference type="EMBL" id="KJZ81752.1"/>
    </source>
</evidence>
<dbReference type="SUPFAM" id="SSF52833">
    <property type="entry name" value="Thioredoxin-like"/>
    <property type="match status" value="1"/>
</dbReference>
<sequence>MTSILLSSGDKAPDFILPSTAEKEISLSALKGSKLVIYFYPKDDTTGCTAEAIDFSNLKSDFEKESTVVIGISPDSIVSHTKFLQKYNLSITLLSDESKKILQAYDVWKEKNMFGKKYMGVVRTTFLIDEQGIISKIWRPVKLKNHAKSVLNAVKSLK</sequence>
<keyword evidence="7" id="KW-1015">Disulfide bond</keyword>
<dbReference type="FunFam" id="3.40.30.10:FF:000007">
    <property type="entry name" value="Thioredoxin-dependent thiol peroxidase"/>
    <property type="match status" value="1"/>
</dbReference>
<accession>A0A094Z077</accession>
<organism evidence="15 16">
    <name type="scientific">Candidatus Liberibacter solanacearum</name>
    <dbReference type="NCBI Taxonomy" id="556287"/>
    <lineage>
        <taxon>Bacteria</taxon>
        <taxon>Pseudomonadati</taxon>
        <taxon>Pseudomonadota</taxon>
        <taxon>Alphaproteobacteria</taxon>
        <taxon>Hyphomicrobiales</taxon>
        <taxon>Rhizobiaceae</taxon>
        <taxon>Liberibacter</taxon>
    </lineage>
</organism>
<evidence type="ECO:0000256" key="2">
    <source>
        <dbReference type="ARBA" id="ARBA00011245"/>
    </source>
</evidence>
<dbReference type="PROSITE" id="PS51352">
    <property type="entry name" value="THIOREDOXIN_2"/>
    <property type="match status" value="1"/>
</dbReference>
<evidence type="ECO:0000256" key="6">
    <source>
        <dbReference type="ARBA" id="ARBA00023002"/>
    </source>
</evidence>
<dbReference type="NCBIfam" id="NF006960">
    <property type="entry name" value="PRK09437.1"/>
    <property type="match status" value="1"/>
</dbReference>
<dbReference type="EMBL" id="JMTK01000002">
    <property type="protein sequence ID" value="KJZ81752.1"/>
    <property type="molecule type" value="Genomic_DNA"/>
</dbReference>
<dbReference type="PIRSF" id="PIRSF000239">
    <property type="entry name" value="AHPC"/>
    <property type="match status" value="1"/>
</dbReference>
<evidence type="ECO:0000313" key="16">
    <source>
        <dbReference type="Proteomes" id="UP000033731"/>
    </source>
</evidence>
<dbReference type="InterPro" id="IPR024706">
    <property type="entry name" value="Peroxiredoxin_AhpC-typ"/>
</dbReference>
<comment type="subunit">
    <text evidence="2">Monomer.</text>
</comment>
<feature type="active site" description="Cysteine sulfenic acid (-SOH) intermediate; for peroxidase activity" evidence="13">
    <location>
        <position position="48"/>
    </location>
</feature>
<dbReference type="GO" id="GO:0008379">
    <property type="term" value="F:thioredoxin peroxidase activity"/>
    <property type="evidence" value="ECO:0007669"/>
    <property type="project" value="TreeGrafter"/>
</dbReference>
<dbReference type="PANTHER" id="PTHR42801:SF4">
    <property type="entry name" value="AHPC_TSA FAMILY PROTEIN"/>
    <property type="match status" value="1"/>
</dbReference>
<dbReference type="InterPro" id="IPR000866">
    <property type="entry name" value="AhpC/TSA"/>
</dbReference>
<dbReference type="AlphaFoldDB" id="A0A094Z077"/>
<keyword evidence="8" id="KW-0676">Redox-active center</keyword>
<dbReference type="Gene3D" id="3.40.30.10">
    <property type="entry name" value="Glutaredoxin"/>
    <property type="match status" value="1"/>
</dbReference>
<evidence type="ECO:0000256" key="9">
    <source>
        <dbReference type="ARBA" id="ARBA00032824"/>
    </source>
</evidence>
<comment type="catalytic activity">
    <reaction evidence="12">
        <text>a hydroperoxide + [thioredoxin]-dithiol = an alcohol + [thioredoxin]-disulfide + H2O</text>
        <dbReference type="Rhea" id="RHEA:62620"/>
        <dbReference type="Rhea" id="RHEA-COMP:10698"/>
        <dbReference type="Rhea" id="RHEA-COMP:10700"/>
        <dbReference type="ChEBI" id="CHEBI:15377"/>
        <dbReference type="ChEBI" id="CHEBI:29950"/>
        <dbReference type="ChEBI" id="CHEBI:30879"/>
        <dbReference type="ChEBI" id="CHEBI:35924"/>
        <dbReference type="ChEBI" id="CHEBI:50058"/>
        <dbReference type="EC" id="1.11.1.24"/>
    </reaction>
</comment>
<evidence type="ECO:0000256" key="13">
    <source>
        <dbReference type="PIRSR" id="PIRSR000239-1"/>
    </source>
</evidence>
<evidence type="ECO:0000259" key="14">
    <source>
        <dbReference type="PROSITE" id="PS51352"/>
    </source>
</evidence>
<dbReference type="InterPro" id="IPR036249">
    <property type="entry name" value="Thioredoxin-like_sf"/>
</dbReference>
<dbReference type="RefSeq" id="WP_013462297.1">
    <property type="nucleotide sequence ID" value="NZ_JMTK01000002.1"/>
</dbReference>
<dbReference type="Pfam" id="PF00578">
    <property type="entry name" value="AhpC-TSA"/>
    <property type="match status" value="1"/>
</dbReference>
<evidence type="ECO:0000256" key="7">
    <source>
        <dbReference type="ARBA" id="ARBA00023157"/>
    </source>
</evidence>
<name>A0A094Z077_9HYPH</name>
<comment type="function">
    <text evidence="1">Thiol-specific peroxidase that catalyzes the reduction of hydrogen peroxide and organic hydroperoxides to water and alcohols, respectively. Plays a role in cell protection against oxidative stress by detoxifying peroxides and as sensor of hydrogen peroxide-mediated signaling events.</text>
</comment>
<reference evidence="15 16" key="1">
    <citation type="journal article" date="2015" name="Phytopathology">
        <title>Genomes of Candidatus Liberibacter solanacearum haplotype A from New Zealand and the USA suggest significant genome plasticity in the species.</title>
        <authorList>
            <person name="Thompson S.M."/>
            <person name="Johnson C.P."/>
            <person name="Lu A.Y."/>
            <person name="Frampton R.A."/>
            <person name="Sullivan K.L."/>
            <person name="Fiers M.W."/>
            <person name="Crowhurst R.N."/>
            <person name="Pitman A.R."/>
            <person name="Scott I."/>
            <person name="Gudmestad N.C."/>
            <person name="Smith G.R."/>
        </authorList>
    </citation>
    <scope>NUCLEOTIDE SEQUENCE [LARGE SCALE GENOMIC DNA]</scope>
    <source>
        <strain evidence="15 16">LsoNZ1</strain>
    </source>
</reference>
<gene>
    <name evidence="15" type="ORF">DJ66_0474</name>
</gene>
<keyword evidence="4 15" id="KW-0575">Peroxidase</keyword>
<evidence type="ECO:0000256" key="10">
    <source>
        <dbReference type="ARBA" id="ARBA00038489"/>
    </source>
</evidence>
<comment type="similarity">
    <text evidence="10">Belongs to the peroxiredoxin family. BCP/PrxQ subfamily.</text>
</comment>
<evidence type="ECO:0000256" key="3">
    <source>
        <dbReference type="ARBA" id="ARBA00013017"/>
    </source>
</evidence>
<dbReference type="GeneID" id="96886325"/>
<evidence type="ECO:0000256" key="1">
    <source>
        <dbReference type="ARBA" id="ARBA00003330"/>
    </source>
</evidence>
<keyword evidence="6 15" id="KW-0560">Oxidoreductase</keyword>
<dbReference type="PATRIC" id="fig|556287.8.peg.439"/>
<dbReference type="GO" id="GO:0045454">
    <property type="term" value="P:cell redox homeostasis"/>
    <property type="evidence" value="ECO:0007669"/>
    <property type="project" value="TreeGrafter"/>
</dbReference>
<evidence type="ECO:0000256" key="11">
    <source>
        <dbReference type="ARBA" id="ARBA00042639"/>
    </source>
</evidence>
<dbReference type="GO" id="GO:0034599">
    <property type="term" value="P:cellular response to oxidative stress"/>
    <property type="evidence" value="ECO:0007669"/>
    <property type="project" value="TreeGrafter"/>
</dbReference>
<feature type="domain" description="Thioredoxin" evidence="14">
    <location>
        <begin position="6"/>
        <end position="158"/>
    </location>
</feature>
<evidence type="ECO:0000256" key="4">
    <source>
        <dbReference type="ARBA" id="ARBA00022559"/>
    </source>
</evidence>
<evidence type="ECO:0000256" key="5">
    <source>
        <dbReference type="ARBA" id="ARBA00022862"/>
    </source>
</evidence>
<dbReference type="InterPro" id="IPR050924">
    <property type="entry name" value="Peroxiredoxin_BCP/PrxQ"/>
</dbReference>
<evidence type="ECO:0000256" key="12">
    <source>
        <dbReference type="ARBA" id="ARBA00049091"/>
    </source>
</evidence>
<dbReference type="CDD" id="cd03017">
    <property type="entry name" value="PRX_BCP"/>
    <property type="match status" value="1"/>
</dbReference>
<protein>
    <recommendedName>
        <fullName evidence="3">thioredoxin-dependent peroxiredoxin</fullName>
        <ecNumber evidence="3">1.11.1.24</ecNumber>
    </recommendedName>
    <alternativeName>
        <fullName evidence="9">Thioredoxin peroxidase</fullName>
    </alternativeName>
    <alternativeName>
        <fullName evidence="11">Thioredoxin-dependent peroxiredoxin Bcp</fullName>
    </alternativeName>
</protein>
<keyword evidence="16" id="KW-1185">Reference proteome</keyword>
<dbReference type="Proteomes" id="UP000033731">
    <property type="component" value="Unassembled WGS sequence"/>
</dbReference>
<dbReference type="InterPro" id="IPR013766">
    <property type="entry name" value="Thioredoxin_domain"/>
</dbReference>
<comment type="caution">
    <text evidence="15">The sequence shown here is derived from an EMBL/GenBank/DDBJ whole genome shotgun (WGS) entry which is preliminary data.</text>
</comment>
<dbReference type="EC" id="1.11.1.24" evidence="3"/>
<dbReference type="GO" id="GO:0005737">
    <property type="term" value="C:cytoplasm"/>
    <property type="evidence" value="ECO:0007669"/>
    <property type="project" value="TreeGrafter"/>
</dbReference>
<evidence type="ECO:0000256" key="8">
    <source>
        <dbReference type="ARBA" id="ARBA00023284"/>
    </source>
</evidence>
<keyword evidence="5" id="KW-0049">Antioxidant</keyword>
<proteinExistence type="inferred from homology"/>